<keyword evidence="3" id="KW-1185">Reference proteome</keyword>
<evidence type="ECO:0000256" key="1">
    <source>
        <dbReference type="SAM" id="MobiDB-lite"/>
    </source>
</evidence>
<sequence>MINQDFDKFIKYQEKAKANEPGRAGKHAKNLDPATNNRKTSNSHPGAEGRER</sequence>
<gene>
    <name evidence="2" type="ORF">ACFOGI_08845</name>
</gene>
<feature type="region of interest" description="Disordered" evidence="1">
    <location>
        <begin position="1"/>
        <end position="52"/>
    </location>
</feature>
<protein>
    <recommendedName>
        <fullName evidence="4">DUF4023 domain-containing protein</fullName>
    </recommendedName>
</protein>
<dbReference type="Proteomes" id="UP001595279">
    <property type="component" value="Unassembled WGS sequence"/>
</dbReference>
<evidence type="ECO:0000313" key="3">
    <source>
        <dbReference type="Proteomes" id="UP001595279"/>
    </source>
</evidence>
<organism evidence="2 3">
    <name type="scientific">Virgibacillus xinjiangensis</name>
    <dbReference type="NCBI Taxonomy" id="393090"/>
    <lineage>
        <taxon>Bacteria</taxon>
        <taxon>Bacillati</taxon>
        <taxon>Bacillota</taxon>
        <taxon>Bacilli</taxon>
        <taxon>Bacillales</taxon>
        <taxon>Bacillaceae</taxon>
        <taxon>Virgibacillus</taxon>
    </lineage>
</organism>
<accession>A0ABV7CVN9</accession>
<feature type="compositionally biased region" description="Basic and acidic residues" evidence="1">
    <location>
        <begin position="1"/>
        <end position="20"/>
    </location>
</feature>
<dbReference type="EMBL" id="JBHRSA010000035">
    <property type="protein sequence ID" value="MFC3040363.1"/>
    <property type="molecule type" value="Genomic_DNA"/>
</dbReference>
<reference evidence="3" key="1">
    <citation type="journal article" date="2019" name="Int. J. Syst. Evol. Microbiol.">
        <title>The Global Catalogue of Microorganisms (GCM) 10K type strain sequencing project: providing services to taxonomists for standard genome sequencing and annotation.</title>
        <authorList>
            <consortium name="The Broad Institute Genomics Platform"/>
            <consortium name="The Broad Institute Genome Sequencing Center for Infectious Disease"/>
            <person name="Wu L."/>
            <person name="Ma J."/>
        </authorList>
    </citation>
    <scope>NUCLEOTIDE SEQUENCE [LARGE SCALE GENOMIC DNA]</scope>
    <source>
        <strain evidence="3">KCTC 13128</strain>
    </source>
</reference>
<feature type="compositionally biased region" description="Polar residues" evidence="1">
    <location>
        <begin position="33"/>
        <end position="44"/>
    </location>
</feature>
<dbReference type="RefSeq" id="WP_390271539.1">
    <property type="nucleotide sequence ID" value="NZ_JBHRSA010000035.1"/>
</dbReference>
<name>A0ABV7CVN9_9BACI</name>
<proteinExistence type="predicted"/>
<comment type="caution">
    <text evidence="2">The sequence shown here is derived from an EMBL/GenBank/DDBJ whole genome shotgun (WGS) entry which is preliminary data.</text>
</comment>
<evidence type="ECO:0000313" key="2">
    <source>
        <dbReference type="EMBL" id="MFC3040363.1"/>
    </source>
</evidence>
<evidence type="ECO:0008006" key="4">
    <source>
        <dbReference type="Google" id="ProtNLM"/>
    </source>
</evidence>